<name>A0A3M7SGN1_BRAPC</name>
<keyword evidence="2" id="KW-1185">Reference proteome</keyword>
<evidence type="ECO:0000313" key="2">
    <source>
        <dbReference type="Proteomes" id="UP000276133"/>
    </source>
</evidence>
<protein>
    <submittedName>
        <fullName evidence="1">Uncharacterized protein</fullName>
    </submittedName>
</protein>
<dbReference type="Proteomes" id="UP000276133">
    <property type="component" value="Unassembled WGS sequence"/>
</dbReference>
<comment type="caution">
    <text evidence="1">The sequence shown here is derived from an EMBL/GenBank/DDBJ whole genome shotgun (WGS) entry which is preliminary data.</text>
</comment>
<organism evidence="1 2">
    <name type="scientific">Brachionus plicatilis</name>
    <name type="common">Marine rotifer</name>
    <name type="synonym">Brachionus muelleri</name>
    <dbReference type="NCBI Taxonomy" id="10195"/>
    <lineage>
        <taxon>Eukaryota</taxon>
        <taxon>Metazoa</taxon>
        <taxon>Spiralia</taxon>
        <taxon>Gnathifera</taxon>
        <taxon>Rotifera</taxon>
        <taxon>Eurotatoria</taxon>
        <taxon>Monogononta</taxon>
        <taxon>Pseudotrocha</taxon>
        <taxon>Ploima</taxon>
        <taxon>Brachionidae</taxon>
        <taxon>Brachionus</taxon>
    </lineage>
</organism>
<sequence length="97" mass="11676">MEHNFSCMKKCETIINFAFKPSVLKDLKKYNWERNKFPKIRKNLLFLMISSESSLKKNLVLKNSSLVKLKYKLNKKGIICWDPLYNRTLNRLNFYKP</sequence>
<evidence type="ECO:0000313" key="1">
    <source>
        <dbReference type="EMBL" id="RNA35034.1"/>
    </source>
</evidence>
<dbReference type="AlphaFoldDB" id="A0A3M7SGN1"/>
<gene>
    <name evidence="1" type="ORF">BpHYR1_025717</name>
</gene>
<dbReference type="EMBL" id="REGN01001379">
    <property type="protein sequence ID" value="RNA35034.1"/>
    <property type="molecule type" value="Genomic_DNA"/>
</dbReference>
<proteinExistence type="predicted"/>
<reference evidence="1 2" key="1">
    <citation type="journal article" date="2018" name="Sci. Rep.">
        <title>Genomic signatures of local adaptation to the degree of environmental predictability in rotifers.</title>
        <authorList>
            <person name="Franch-Gras L."/>
            <person name="Hahn C."/>
            <person name="Garcia-Roger E.M."/>
            <person name="Carmona M.J."/>
            <person name="Serra M."/>
            <person name="Gomez A."/>
        </authorList>
    </citation>
    <scope>NUCLEOTIDE SEQUENCE [LARGE SCALE GENOMIC DNA]</scope>
    <source>
        <strain evidence="1">HYR1</strain>
    </source>
</reference>
<accession>A0A3M7SGN1</accession>